<dbReference type="EMBL" id="CAJVPI010004073">
    <property type="protein sequence ID" value="CAG8664876.1"/>
    <property type="molecule type" value="Genomic_DNA"/>
</dbReference>
<accession>A0A9N9E5T3</accession>
<evidence type="ECO:0000313" key="2">
    <source>
        <dbReference type="Proteomes" id="UP000789739"/>
    </source>
</evidence>
<reference evidence="1" key="1">
    <citation type="submission" date="2021-06" db="EMBL/GenBank/DDBJ databases">
        <authorList>
            <person name="Kallberg Y."/>
            <person name="Tangrot J."/>
            <person name="Rosling A."/>
        </authorList>
    </citation>
    <scope>NUCLEOTIDE SEQUENCE</scope>
    <source>
        <strain evidence="1">BR232B</strain>
    </source>
</reference>
<gene>
    <name evidence="1" type="ORF">PBRASI_LOCUS10989</name>
</gene>
<dbReference type="Proteomes" id="UP000789739">
    <property type="component" value="Unassembled WGS sequence"/>
</dbReference>
<sequence length="479" mass="54296">MSIWDRMFGNDELSKQLQQLVDEIEEKRTNAENEFSGSYNTIYHHYTSIVDSYNNILNAMVRADPKKIQLAKFVKSSSLKYNPQSPLAMQVVNLSVHTISSSLTFSLFKYPSDKVLYRSITLGKAVAVMAVLAFVTDVISGLVDASKARDQLRDLIARAQNGRTEIDNYAAALDTEEDHLIEVINSFVIKTDFFTNLSHLMPQGTVYPDREKSTDLDREDVYVKIRAAMLECEKLFIGIRDFQQGVREMVNDGLSVDIIAKYQNKDKNFIRTYLMFTHVEEGKNDQQIMDLLQLSSLDVQIGRLGTIVFEHPEWSVEQILANSNYSSDQLTTIAHDMKLDLTKQINAAKKLVKETDTSTATFTIPTANFPLFLWSSNNYNGFVARSTKGQPTKWADVRATREVGKDTYEMTQYFQSFKLLAGDKLLFYALPKDAAVLDTPAPADAKLISKATEVSDITAWILQQQDLVSYLQFKRNPNV</sequence>
<keyword evidence="2" id="KW-1185">Reference proteome</keyword>
<comment type="caution">
    <text evidence="1">The sequence shown here is derived from an EMBL/GenBank/DDBJ whole genome shotgun (WGS) entry which is preliminary data.</text>
</comment>
<feature type="non-terminal residue" evidence="1">
    <location>
        <position position="479"/>
    </location>
</feature>
<name>A0A9N9E5T3_9GLOM</name>
<dbReference type="AlphaFoldDB" id="A0A9N9E5T3"/>
<protein>
    <submittedName>
        <fullName evidence="1">7216_t:CDS:1</fullName>
    </submittedName>
</protein>
<proteinExistence type="predicted"/>
<evidence type="ECO:0000313" key="1">
    <source>
        <dbReference type="EMBL" id="CAG8664876.1"/>
    </source>
</evidence>
<dbReference type="OrthoDB" id="10317550at2759"/>
<organism evidence="1 2">
    <name type="scientific">Paraglomus brasilianum</name>
    <dbReference type="NCBI Taxonomy" id="144538"/>
    <lineage>
        <taxon>Eukaryota</taxon>
        <taxon>Fungi</taxon>
        <taxon>Fungi incertae sedis</taxon>
        <taxon>Mucoromycota</taxon>
        <taxon>Glomeromycotina</taxon>
        <taxon>Glomeromycetes</taxon>
        <taxon>Paraglomerales</taxon>
        <taxon>Paraglomeraceae</taxon>
        <taxon>Paraglomus</taxon>
    </lineage>
</organism>